<dbReference type="InterPro" id="IPR001763">
    <property type="entry name" value="Rhodanese-like_dom"/>
</dbReference>
<dbReference type="Proteomes" id="UP000464214">
    <property type="component" value="Chromosome"/>
</dbReference>
<sequence>MFNLFKSAPKNYQDLDGKAFKTAFTQAGKTELLDVRTSGEFASGTIPGAKNLDVMSSGFATAIAQLDKDKEYFVFCRSGNRSGTACKQLAALGLKAYNLKGGVGAWPR</sequence>
<dbReference type="SMART" id="SM00450">
    <property type="entry name" value="RHOD"/>
    <property type="match status" value="1"/>
</dbReference>
<organism evidence="2 3">
    <name type="scientific">Nibribacter ruber</name>
    <dbReference type="NCBI Taxonomy" id="2698458"/>
    <lineage>
        <taxon>Bacteria</taxon>
        <taxon>Pseudomonadati</taxon>
        <taxon>Bacteroidota</taxon>
        <taxon>Cytophagia</taxon>
        <taxon>Cytophagales</taxon>
        <taxon>Hymenobacteraceae</taxon>
        <taxon>Nibribacter</taxon>
    </lineage>
</organism>
<feature type="domain" description="Rhodanese" evidence="1">
    <location>
        <begin position="26"/>
        <end position="107"/>
    </location>
</feature>
<evidence type="ECO:0000313" key="3">
    <source>
        <dbReference type="Proteomes" id="UP000464214"/>
    </source>
</evidence>
<name>A0A6P1NSV5_9BACT</name>
<dbReference type="SUPFAM" id="SSF52821">
    <property type="entry name" value="Rhodanese/Cell cycle control phosphatase"/>
    <property type="match status" value="1"/>
</dbReference>
<dbReference type="RefSeq" id="WP_160689826.1">
    <property type="nucleotide sequence ID" value="NZ_CP047897.1"/>
</dbReference>
<dbReference type="InterPro" id="IPR050229">
    <property type="entry name" value="GlpE_sulfurtransferase"/>
</dbReference>
<dbReference type="AlphaFoldDB" id="A0A6P1NSV5"/>
<reference evidence="2 3" key="1">
    <citation type="submission" date="2020-01" db="EMBL/GenBank/DDBJ databases">
        <authorList>
            <person name="Kim M."/>
        </authorList>
    </citation>
    <scope>NUCLEOTIDE SEQUENCE [LARGE SCALE GENOMIC DNA]</scope>
    <source>
        <strain evidence="2 3">BT10</strain>
    </source>
</reference>
<dbReference type="Gene3D" id="3.40.250.10">
    <property type="entry name" value="Rhodanese-like domain"/>
    <property type="match status" value="1"/>
</dbReference>
<dbReference type="PANTHER" id="PTHR43031:SF1">
    <property type="entry name" value="PYRIDINE NUCLEOTIDE-DISULPHIDE OXIDOREDUCTASE"/>
    <property type="match status" value="1"/>
</dbReference>
<dbReference type="Pfam" id="PF00581">
    <property type="entry name" value="Rhodanese"/>
    <property type="match status" value="1"/>
</dbReference>
<dbReference type="PANTHER" id="PTHR43031">
    <property type="entry name" value="FAD-DEPENDENT OXIDOREDUCTASE"/>
    <property type="match status" value="1"/>
</dbReference>
<accession>A0A6P1NSV5</accession>
<dbReference type="PROSITE" id="PS50206">
    <property type="entry name" value="RHODANESE_3"/>
    <property type="match status" value="1"/>
</dbReference>
<keyword evidence="3" id="KW-1185">Reference proteome</keyword>
<evidence type="ECO:0000259" key="1">
    <source>
        <dbReference type="PROSITE" id="PS50206"/>
    </source>
</evidence>
<protein>
    <submittedName>
        <fullName evidence="2">Rhodanese-like domain-containing protein</fullName>
    </submittedName>
</protein>
<dbReference type="CDD" id="cd00158">
    <property type="entry name" value="RHOD"/>
    <property type="match status" value="1"/>
</dbReference>
<dbReference type="EMBL" id="CP047897">
    <property type="protein sequence ID" value="QHL86936.1"/>
    <property type="molecule type" value="Genomic_DNA"/>
</dbReference>
<proteinExistence type="predicted"/>
<gene>
    <name evidence="2" type="ORF">GU926_05585</name>
</gene>
<dbReference type="InterPro" id="IPR036873">
    <property type="entry name" value="Rhodanese-like_dom_sf"/>
</dbReference>
<evidence type="ECO:0000313" key="2">
    <source>
        <dbReference type="EMBL" id="QHL86936.1"/>
    </source>
</evidence>
<dbReference type="KEGG" id="nib:GU926_05585"/>